<evidence type="ECO:0000313" key="3">
    <source>
        <dbReference type="EMBL" id="GHE37161.1"/>
    </source>
</evidence>
<proteinExistence type="predicted"/>
<reference evidence="3" key="1">
    <citation type="journal article" date="2014" name="Int. J. Syst. Evol. Microbiol.">
        <title>Complete genome sequence of Corynebacterium casei LMG S-19264T (=DSM 44701T), isolated from a smear-ripened cheese.</title>
        <authorList>
            <consortium name="US DOE Joint Genome Institute (JGI-PGF)"/>
            <person name="Walter F."/>
            <person name="Albersmeier A."/>
            <person name="Kalinowski J."/>
            <person name="Ruckert C."/>
        </authorList>
    </citation>
    <scope>NUCLEOTIDE SEQUENCE</scope>
    <source>
        <strain evidence="3">KCTC 32020</strain>
    </source>
</reference>
<dbReference type="InterPro" id="IPR025411">
    <property type="entry name" value="DUF4136"/>
</dbReference>
<comment type="caution">
    <text evidence="3">The sequence shown here is derived from an EMBL/GenBank/DDBJ whole genome shotgun (WGS) entry which is preliminary data.</text>
</comment>
<dbReference type="RefSeq" id="WP_146473839.1">
    <property type="nucleotide sequence ID" value="NZ_BNCF01000010.1"/>
</dbReference>
<dbReference type="AlphaFoldDB" id="A0A918Z515"/>
<dbReference type="Proteomes" id="UP000636453">
    <property type="component" value="Unassembled WGS sequence"/>
</dbReference>
<keyword evidence="1" id="KW-0732">Signal</keyword>
<dbReference type="EMBL" id="BNCF01000010">
    <property type="protein sequence ID" value="GHE37161.1"/>
    <property type="molecule type" value="Genomic_DNA"/>
</dbReference>
<protein>
    <submittedName>
        <fullName evidence="3">Lipoprotein</fullName>
    </submittedName>
</protein>
<sequence>MRSAAFRVSYLVLLALLSACAMGPRVRTDHDPDADFARYRSWAFYQPLAMEQSGYTSYLTEQIRRSVRREMEARGYVYDEAAPDLRVNFQGVVRERTDVYSVPRMDVGYFYSYRHRAYFGVPFWYDEAQVRQYTEGTLTVDLVDARRNHLVWTGAAIGRVTQRTPQERAAAADRAIAAVFARYPYRAGSAQAAPAR</sequence>
<evidence type="ECO:0000256" key="1">
    <source>
        <dbReference type="SAM" id="SignalP"/>
    </source>
</evidence>
<reference evidence="3" key="2">
    <citation type="submission" date="2020-09" db="EMBL/GenBank/DDBJ databases">
        <authorList>
            <person name="Sun Q."/>
            <person name="Kim S."/>
        </authorList>
    </citation>
    <scope>NUCLEOTIDE SEQUENCE</scope>
    <source>
        <strain evidence="3">KCTC 32020</strain>
    </source>
</reference>
<gene>
    <name evidence="3" type="ORF">GCM10007167_19130</name>
</gene>
<keyword evidence="3" id="KW-0449">Lipoprotein</keyword>
<evidence type="ECO:0000313" key="4">
    <source>
        <dbReference type="Proteomes" id="UP000636453"/>
    </source>
</evidence>
<dbReference type="OrthoDB" id="118896at2"/>
<name>A0A918Z515_9GAMM</name>
<dbReference type="Gene3D" id="3.30.160.670">
    <property type="match status" value="1"/>
</dbReference>
<feature type="chain" id="PRO_5037825904" evidence="1">
    <location>
        <begin position="22"/>
        <end position="196"/>
    </location>
</feature>
<dbReference type="PROSITE" id="PS51257">
    <property type="entry name" value="PROKAR_LIPOPROTEIN"/>
    <property type="match status" value="1"/>
</dbReference>
<dbReference type="Pfam" id="PF13590">
    <property type="entry name" value="DUF4136"/>
    <property type="match status" value="1"/>
</dbReference>
<evidence type="ECO:0000259" key="2">
    <source>
        <dbReference type="Pfam" id="PF13590"/>
    </source>
</evidence>
<organism evidence="3 4">
    <name type="scientific">Vulcaniibacterium thermophilum</name>
    <dbReference type="NCBI Taxonomy" id="1169913"/>
    <lineage>
        <taxon>Bacteria</taxon>
        <taxon>Pseudomonadati</taxon>
        <taxon>Pseudomonadota</taxon>
        <taxon>Gammaproteobacteria</taxon>
        <taxon>Lysobacterales</taxon>
        <taxon>Lysobacteraceae</taxon>
        <taxon>Vulcaniibacterium</taxon>
    </lineage>
</organism>
<keyword evidence="4" id="KW-1185">Reference proteome</keyword>
<accession>A0A918Z515</accession>
<feature type="signal peptide" evidence="1">
    <location>
        <begin position="1"/>
        <end position="21"/>
    </location>
</feature>
<feature type="domain" description="DUF4136" evidence="2">
    <location>
        <begin position="26"/>
        <end position="185"/>
    </location>
</feature>